<feature type="signal peptide" evidence="1">
    <location>
        <begin position="1"/>
        <end position="23"/>
    </location>
</feature>
<protein>
    <recommendedName>
        <fullName evidence="4">Cellulose biosynthesis protein BcsS</fullName>
    </recommendedName>
</protein>
<evidence type="ECO:0008006" key="4">
    <source>
        <dbReference type="Google" id="ProtNLM"/>
    </source>
</evidence>
<name>A0ABQ1XYU9_9PROT</name>
<feature type="chain" id="PRO_5046419405" description="Cellulose biosynthesis protein BcsS" evidence="1">
    <location>
        <begin position="24"/>
        <end position="263"/>
    </location>
</feature>
<dbReference type="Proteomes" id="UP000648722">
    <property type="component" value="Unassembled WGS sequence"/>
</dbReference>
<evidence type="ECO:0000256" key="1">
    <source>
        <dbReference type="SAM" id="SignalP"/>
    </source>
</evidence>
<sequence length="263" mass="28161">MRGGAWALAACAPVLLAALPSEARAGAWTQKRGEGILLTGYSSHWLTAPGGTELRKSEVSFYAEYGVLDRLTLVGRIAVQSLGETRAAPDEVADSAFSNALIAVGGTEAGVRLKLLERGAWVVSAQLSRTFEASGENRNNQRFGTGGGDVETRLLAGRAFGRDGFADIQIARRSLSERGGEEWRFDTALGVPVSPRWRILTETFSVHAGRQPGALAYSGHRAQISAVYDAPAGFSVSAGLLGTLHTDNSARERAAFVRLWRRF</sequence>
<proteinExistence type="predicted"/>
<dbReference type="EMBL" id="BMFS01000014">
    <property type="protein sequence ID" value="GGH07443.1"/>
    <property type="molecule type" value="Genomic_DNA"/>
</dbReference>
<dbReference type="RefSeq" id="WP_188452948.1">
    <property type="nucleotide sequence ID" value="NZ_BMFS01000014.1"/>
</dbReference>
<organism evidence="2 3">
    <name type="scientific">Glycocaulis albus</name>
    <dbReference type="NCBI Taxonomy" id="1382801"/>
    <lineage>
        <taxon>Bacteria</taxon>
        <taxon>Pseudomonadati</taxon>
        <taxon>Pseudomonadota</taxon>
        <taxon>Alphaproteobacteria</taxon>
        <taxon>Maricaulales</taxon>
        <taxon>Maricaulaceae</taxon>
        <taxon>Glycocaulis</taxon>
    </lineage>
</organism>
<keyword evidence="1" id="KW-0732">Signal</keyword>
<keyword evidence="3" id="KW-1185">Reference proteome</keyword>
<accession>A0ABQ1XYU9</accession>
<evidence type="ECO:0000313" key="3">
    <source>
        <dbReference type="Proteomes" id="UP000648722"/>
    </source>
</evidence>
<gene>
    <name evidence="2" type="ORF">GCM10007420_25140</name>
</gene>
<comment type="caution">
    <text evidence="2">The sequence shown here is derived from an EMBL/GenBank/DDBJ whole genome shotgun (WGS) entry which is preliminary data.</text>
</comment>
<reference evidence="3" key="1">
    <citation type="journal article" date="2019" name="Int. J. Syst. Evol. Microbiol.">
        <title>The Global Catalogue of Microorganisms (GCM) 10K type strain sequencing project: providing services to taxonomists for standard genome sequencing and annotation.</title>
        <authorList>
            <consortium name="The Broad Institute Genomics Platform"/>
            <consortium name="The Broad Institute Genome Sequencing Center for Infectious Disease"/>
            <person name="Wu L."/>
            <person name="Ma J."/>
        </authorList>
    </citation>
    <scope>NUCLEOTIDE SEQUENCE [LARGE SCALE GENOMIC DNA]</scope>
    <source>
        <strain evidence="3">CGMCC 1.12766</strain>
    </source>
</reference>
<evidence type="ECO:0000313" key="2">
    <source>
        <dbReference type="EMBL" id="GGH07443.1"/>
    </source>
</evidence>